<keyword evidence="1" id="KW-0812">Transmembrane</keyword>
<evidence type="ECO:0000313" key="2">
    <source>
        <dbReference type="EMBL" id="MFC0261457.1"/>
    </source>
</evidence>
<organism evidence="2 3">
    <name type="scientific">Fontibacter flavus</name>
    <dbReference type="NCBI Taxonomy" id="654838"/>
    <lineage>
        <taxon>Bacteria</taxon>
        <taxon>Pseudomonadati</taxon>
        <taxon>Bacteroidota</taxon>
        <taxon>Cytophagia</taxon>
        <taxon>Cytophagales</taxon>
        <taxon>Cyclobacteriaceae</taxon>
        <taxon>Fontibacter</taxon>
    </lineage>
</organism>
<proteinExistence type="predicted"/>
<evidence type="ECO:0000256" key="1">
    <source>
        <dbReference type="SAM" id="Phobius"/>
    </source>
</evidence>
<dbReference type="Proteomes" id="UP001589797">
    <property type="component" value="Unassembled WGS sequence"/>
</dbReference>
<protein>
    <recommendedName>
        <fullName evidence="4">PEP-CTERM protein-sorting domain-containing protein</fullName>
    </recommendedName>
</protein>
<accession>A0ABV6FNM3</accession>
<dbReference type="EMBL" id="JBHLWI010000004">
    <property type="protein sequence ID" value="MFC0261457.1"/>
    <property type="molecule type" value="Genomic_DNA"/>
</dbReference>
<dbReference type="RefSeq" id="WP_382385906.1">
    <property type="nucleotide sequence ID" value="NZ_JBHLWI010000004.1"/>
</dbReference>
<comment type="caution">
    <text evidence="2">The sequence shown here is derived from an EMBL/GenBank/DDBJ whole genome shotgun (WGS) entry which is preliminary data.</text>
</comment>
<keyword evidence="3" id="KW-1185">Reference proteome</keyword>
<keyword evidence="1" id="KW-0472">Membrane</keyword>
<evidence type="ECO:0008006" key="4">
    <source>
        <dbReference type="Google" id="ProtNLM"/>
    </source>
</evidence>
<keyword evidence="1" id="KW-1133">Transmembrane helix</keyword>
<reference evidence="2 3" key="1">
    <citation type="submission" date="2024-09" db="EMBL/GenBank/DDBJ databases">
        <authorList>
            <person name="Sun Q."/>
            <person name="Mori K."/>
        </authorList>
    </citation>
    <scope>NUCLEOTIDE SEQUENCE [LARGE SCALE GENOMIC DNA]</scope>
    <source>
        <strain evidence="2 3">CCM 7650</strain>
    </source>
</reference>
<evidence type="ECO:0000313" key="3">
    <source>
        <dbReference type="Proteomes" id="UP001589797"/>
    </source>
</evidence>
<name>A0ABV6FNM3_9BACT</name>
<sequence>MKFPQIFRTAQPMRFDIKPRYYDPVKEEVEQRTARIKKELQADGILPSLEEDAEDLKGYGSSIRGSFTSGGPIKGRESTSIHSAGLIRLVIFVVLIGSLFGYIYFGPEALYILLYTALGLGLMLAFFRLKRKRIK</sequence>
<gene>
    <name evidence="2" type="ORF">ACFFIP_02100</name>
</gene>
<feature type="transmembrane region" description="Helical" evidence="1">
    <location>
        <begin position="111"/>
        <end position="129"/>
    </location>
</feature>
<feature type="transmembrane region" description="Helical" evidence="1">
    <location>
        <begin position="86"/>
        <end position="105"/>
    </location>
</feature>